<dbReference type="Pfam" id="PF00155">
    <property type="entry name" value="Aminotran_1_2"/>
    <property type="match status" value="1"/>
</dbReference>
<evidence type="ECO:0000256" key="3">
    <source>
        <dbReference type="ARBA" id="ARBA00022576"/>
    </source>
</evidence>
<dbReference type="PANTHER" id="PTHR11751:SF29">
    <property type="entry name" value="ALANINE TRANSAMINASE"/>
    <property type="match status" value="1"/>
</dbReference>
<dbReference type="PANTHER" id="PTHR11751">
    <property type="entry name" value="ALANINE AMINOTRANSFERASE"/>
    <property type="match status" value="1"/>
</dbReference>
<feature type="domain" description="Aminotransferase class I/classII large" evidence="10">
    <location>
        <begin position="99"/>
        <end position="482"/>
    </location>
</feature>
<keyword evidence="4" id="KW-0808">Transferase</keyword>
<evidence type="ECO:0000313" key="11">
    <source>
        <dbReference type="EMBL" id="KAL3320346.1"/>
    </source>
</evidence>
<dbReference type="AlphaFoldDB" id="A0ABD2QPC6"/>
<comment type="pathway">
    <text evidence="6">Amino-acid degradation; L-alanine degradation via transaminase pathway; pyruvate from L-alanine: step 1/1.</text>
</comment>
<accession>A0ABD2QPC6</accession>
<gene>
    <name evidence="11" type="primary">GPT2_1</name>
    <name evidence="11" type="ORF">Ciccas_000986</name>
</gene>
<dbReference type="SUPFAM" id="SSF53383">
    <property type="entry name" value="PLP-dependent transferases"/>
    <property type="match status" value="1"/>
</dbReference>
<proteinExistence type="inferred from homology"/>
<protein>
    <recommendedName>
        <fullName evidence="8">alanine transaminase</fullName>
        <ecNumber evidence="8">2.6.1.2</ecNumber>
    </recommendedName>
</protein>
<dbReference type="FunFam" id="3.90.1150.10:FF:000010">
    <property type="entry name" value="Alanine aminotransferase 2"/>
    <property type="match status" value="1"/>
</dbReference>
<evidence type="ECO:0000256" key="8">
    <source>
        <dbReference type="ARBA" id="ARBA00026106"/>
    </source>
</evidence>
<keyword evidence="12" id="KW-1185">Reference proteome</keyword>
<evidence type="ECO:0000313" key="12">
    <source>
        <dbReference type="Proteomes" id="UP001626550"/>
    </source>
</evidence>
<evidence type="ECO:0000256" key="6">
    <source>
        <dbReference type="ARBA" id="ARBA00025708"/>
    </source>
</evidence>
<dbReference type="Proteomes" id="UP001626550">
    <property type="component" value="Unassembled WGS sequence"/>
</dbReference>
<keyword evidence="3" id="KW-0032">Aminotransferase</keyword>
<evidence type="ECO:0000256" key="1">
    <source>
        <dbReference type="ARBA" id="ARBA00001933"/>
    </source>
</evidence>
<name>A0ABD2QPC6_9PLAT</name>
<comment type="caution">
    <text evidence="11">The sequence shown here is derived from an EMBL/GenBank/DDBJ whole genome shotgun (WGS) entry which is preliminary data.</text>
</comment>
<dbReference type="CDD" id="cd00609">
    <property type="entry name" value="AAT_like"/>
    <property type="match status" value="1"/>
</dbReference>
<dbReference type="EMBL" id="JBJKFK010000059">
    <property type="protein sequence ID" value="KAL3320346.1"/>
    <property type="molecule type" value="Genomic_DNA"/>
</dbReference>
<keyword evidence="5" id="KW-0663">Pyridoxal phosphate</keyword>
<dbReference type="Gene3D" id="3.90.1150.10">
    <property type="entry name" value="Aspartate Aminotransferase, domain 1"/>
    <property type="match status" value="1"/>
</dbReference>
<evidence type="ECO:0000256" key="7">
    <source>
        <dbReference type="ARBA" id="ARBA00025785"/>
    </source>
</evidence>
<comment type="similarity">
    <text evidence="7">Belongs to the class-I pyridoxal-phosphate-dependent aminotransferase family. Alanine aminotransferase subfamily.</text>
</comment>
<dbReference type="Gene3D" id="3.40.640.10">
    <property type="entry name" value="Type I PLP-dependent aspartate aminotransferase-like (Major domain)"/>
    <property type="match status" value="1"/>
</dbReference>
<dbReference type="InterPro" id="IPR004839">
    <property type="entry name" value="Aminotransferase_I/II_large"/>
</dbReference>
<dbReference type="InterPro" id="IPR015422">
    <property type="entry name" value="PyrdxlP-dep_Trfase_small"/>
</dbReference>
<dbReference type="GO" id="GO:0004021">
    <property type="term" value="F:L-alanine:2-oxoglutarate aminotransferase activity"/>
    <property type="evidence" value="ECO:0007669"/>
    <property type="project" value="UniProtKB-EC"/>
</dbReference>
<dbReference type="InterPro" id="IPR015421">
    <property type="entry name" value="PyrdxlP-dep_Trfase_major"/>
</dbReference>
<dbReference type="EC" id="2.6.1.2" evidence="8"/>
<comment type="cofactor">
    <cofactor evidence="1">
        <name>pyridoxal 5'-phosphate</name>
        <dbReference type="ChEBI" id="CHEBI:597326"/>
    </cofactor>
</comment>
<organism evidence="11 12">
    <name type="scientific">Cichlidogyrus casuarinus</name>
    <dbReference type="NCBI Taxonomy" id="1844966"/>
    <lineage>
        <taxon>Eukaryota</taxon>
        <taxon>Metazoa</taxon>
        <taxon>Spiralia</taxon>
        <taxon>Lophotrochozoa</taxon>
        <taxon>Platyhelminthes</taxon>
        <taxon>Monogenea</taxon>
        <taxon>Monopisthocotylea</taxon>
        <taxon>Dactylogyridea</taxon>
        <taxon>Ancyrocephalidae</taxon>
        <taxon>Cichlidogyrus</taxon>
    </lineage>
</organism>
<dbReference type="FunFam" id="3.40.640.10:FF:000012">
    <property type="entry name" value="alanine aminotransferase 2"/>
    <property type="match status" value="1"/>
</dbReference>
<dbReference type="Gene3D" id="1.10.287.1970">
    <property type="match status" value="1"/>
</dbReference>
<evidence type="ECO:0000256" key="5">
    <source>
        <dbReference type="ARBA" id="ARBA00022898"/>
    </source>
</evidence>
<evidence type="ECO:0000256" key="2">
    <source>
        <dbReference type="ARBA" id="ARBA00011738"/>
    </source>
</evidence>
<comment type="catalytic activity">
    <reaction evidence="9">
        <text>L-alanine + 2-oxoglutarate = pyruvate + L-glutamate</text>
        <dbReference type="Rhea" id="RHEA:19453"/>
        <dbReference type="ChEBI" id="CHEBI:15361"/>
        <dbReference type="ChEBI" id="CHEBI:16810"/>
        <dbReference type="ChEBI" id="CHEBI:29985"/>
        <dbReference type="ChEBI" id="CHEBI:57972"/>
        <dbReference type="EC" id="2.6.1.2"/>
    </reaction>
</comment>
<evidence type="ECO:0000256" key="9">
    <source>
        <dbReference type="ARBA" id="ARBA00047412"/>
    </source>
</evidence>
<evidence type="ECO:0000259" key="10">
    <source>
        <dbReference type="Pfam" id="PF00155"/>
    </source>
</evidence>
<comment type="subunit">
    <text evidence="2">Homodimer.</text>
</comment>
<sequence length="496" mass="54371">MIKFISNARAIPTSFRCYTKLSLDTINPNVRKLEYAVRGPIVQRALEIEKELASGKSNKKFDSVIKCNIGDCHATGQKALTYLRQVLSIATDTSLFSHPKLPEDAKQQAKKFLDSCGGSVGVYSQSTGVESVRVNVSKYISNRDGIPADPKNIFLSTGASEAVKSMLQLISTTKDGKDRAGVMVPIPQYPLYSATNAEYNAFQINYYLDEESGWGLKVEELEKAFEDNKSECKPRALCVINPGNPTGQVLTSADIAGVIKFAHRNSLIIFADEVYQHNVYAPDREFVSFKKVLHSLGQPYANEVQLASFMSISKGYMGECGLRGGYCELVNFDPGVQAELYKCLSARLCPSLLGQLALDVVMSPPGPGQPSHISFESEKGAILDALKTKAKLMTETLNSLEGFSCQPIQGAMYAFPQMKLPKKAQDAAAAKGVPADVFYCFELLENTGICTVPGSGFGQKPGTSHLRITILPSIDQMKEVVSRWQAFHKDFMARYN</sequence>
<dbReference type="InterPro" id="IPR045088">
    <property type="entry name" value="ALAT1/2-like"/>
</dbReference>
<dbReference type="InterPro" id="IPR015424">
    <property type="entry name" value="PyrdxlP-dep_Trfase"/>
</dbReference>
<evidence type="ECO:0000256" key="4">
    <source>
        <dbReference type="ARBA" id="ARBA00022679"/>
    </source>
</evidence>
<reference evidence="11 12" key="1">
    <citation type="submission" date="2024-11" db="EMBL/GenBank/DDBJ databases">
        <title>Adaptive evolution of stress response genes in parasites aligns with host niche diversity.</title>
        <authorList>
            <person name="Hahn C."/>
            <person name="Resl P."/>
        </authorList>
    </citation>
    <scope>NUCLEOTIDE SEQUENCE [LARGE SCALE GENOMIC DNA]</scope>
    <source>
        <strain evidence="11">EGGRZ-B1_66</strain>
        <tissue evidence="11">Body</tissue>
    </source>
</reference>